<evidence type="ECO:0000256" key="2">
    <source>
        <dbReference type="ARBA" id="ARBA00023002"/>
    </source>
</evidence>
<dbReference type="SMART" id="SM00822">
    <property type="entry name" value="PKS_KR"/>
    <property type="match status" value="1"/>
</dbReference>
<dbReference type="Gene3D" id="3.40.50.720">
    <property type="entry name" value="NAD(P)-binding Rossmann-like Domain"/>
    <property type="match status" value="1"/>
</dbReference>
<reference evidence="4 5" key="1">
    <citation type="submission" date="2009-02" db="EMBL/GenBank/DDBJ databases">
        <title>Sequencing of the draft genome and assembly of Lutiella nitroferrum 2002.</title>
        <authorList>
            <consortium name="US DOE Joint Genome Institute (JGI-PGF)"/>
            <person name="Lucas S."/>
            <person name="Copeland A."/>
            <person name="Lapidus A."/>
            <person name="Glavina del Rio T."/>
            <person name="Tice H."/>
            <person name="Bruce D."/>
            <person name="Goodwin L."/>
            <person name="Pitluck S."/>
            <person name="Larimer F."/>
            <person name="Land M.L."/>
            <person name="Hauser L."/>
            <person name="Coates J.D."/>
        </authorList>
    </citation>
    <scope>NUCLEOTIDE SEQUENCE [LARGE SCALE GENOMIC DNA]</scope>
    <source>
        <strain evidence="4 5">2002</strain>
    </source>
</reference>
<protein>
    <submittedName>
        <fullName evidence="4">Short-chain dehydrogenase/reductase SDR</fullName>
    </submittedName>
</protein>
<name>B9Z425_9NEIS</name>
<feature type="domain" description="Ketoreductase" evidence="3">
    <location>
        <begin position="18"/>
        <end position="203"/>
    </location>
</feature>
<dbReference type="PANTHER" id="PTHR43639">
    <property type="entry name" value="OXIDOREDUCTASE, SHORT-CHAIN DEHYDROGENASE/REDUCTASE FAMILY (AFU_ORTHOLOGUE AFUA_5G02870)"/>
    <property type="match status" value="1"/>
</dbReference>
<accession>B9Z425</accession>
<dbReference type="CDD" id="cd05233">
    <property type="entry name" value="SDR_c"/>
    <property type="match status" value="1"/>
</dbReference>
<dbReference type="InterPro" id="IPR036291">
    <property type="entry name" value="NAD(P)-bd_dom_sf"/>
</dbReference>
<dbReference type="PROSITE" id="PS00061">
    <property type="entry name" value="ADH_SHORT"/>
    <property type="match status" value="1"/>
</dbReference>
<dbReference type="RefSeq" id="WP_008954130.1">
    <property type="nucleotide sequence ID" value="NZ_ACIS01000005.1"/>
</dbReference>
<dbReference type="FunFam" id="3.40.50.720:FF:000084">
    <property type="entry name" value="Short-chain dehydrogenase reductase"/>
    <property type="match status" value="1"/>
</dbReference>
<evidence type="ECO:0000313" key="5">
    <source>
        <dbReference type="Proteomes" id="UP000003165"/>
    </source>
</evidence>
<dbReference type="InterPro" id="IPR020904">
    <property type="entry name" value="Sc_DH/Rdtase_CS"/>
</dbReference>
<dbReference type="PANTHER" id="PTHR43639:SF1">
    <property type="entry name" value="SHORT-CHAIN DEHYDROGENASE_REDUCTASE FAMILY PROTEIN"/>
    <property type="match status" value="1"/>
</dbReference>
<dbReference type="Pfam" id="PF13561">
    <property type="entry name" value="adh_short_C2"/>
    <property type="match status" value="1"/>
</dbReference>
<dbReference type="eggNOG" id="COG1028">
    <property type="taxonomic scope" value="Bacteria"/>
</dbReference>
<comment type="caution">
    <text evidence="4">The sequence shown here is derived from an EMBL/GenBank/DDBJ whole genome shotgun (WGS) entry which is preliminary data.</text>
</comment>
<dbReference type="NCBIfam" id="NF005559">
    <property type="entry name" value="PRK07231.1"/>
    <property type="match status" value="1"/>
</dbReference>
<dbReference type="AlphaFoldDB" id="B9Z425"/>
<dbReference type="SUPFAM" id="SSF51735">
    <property type="entry name" value="NAD(P)-binding Rossmann-fold domains"/>
    <property type="match status" value="1"/>
</dbReference>
<evidence type="ECO:0000256" key="1">
    <source>
        <dbReference type="ARBA" id="ARBA00006484"/>
    </source>
</evidence>
<keyword evidence="2" id="KW-0560">Oxidoreductase</keyword>
<dbReference type="InterPro" id="IPR057326">
    <property type="entry name" value="KR_dom"/>
</dbReference>
<comment type="similarity">
    <text evidence="1">Belongs to the short-chain dehydrogenases/reductases (SDR) family.</text>
</comment>
<evidence type="ECO:0000313" key="4">
    <source>
        <dbReference type="EMBL" id="EEG08602.1"/>
    </source>
</evidence>
<evidence type="ECO:0000259" key="3">
    <source>
        <dbReference type="SMART" id="SM00822"/>
    </source>
</evidence>
<dbReference type="InterPro" id="IPR002347">
    <property type="entry name" value="SDR_fam"/>
</dbReference>
<organism evidence="4 5">
    <name type="scientific">Pseudogulbenkiania ferrooxidans 2002</name>
    <dbReference type="NCBI Taxonomy" id="279714"/>
    <lineage>
        <taxon>Bacteria</taxon>
        <taxon>Pseudomonadati</taxon>
        <taxon>Pseudomonadota</taxon>
        <taxon>Betaproteobacteria</taxon>
        <taxon>Neisseriales</taxon>
        <taxon>Chromobacteriaceae</taxon>
        <taxon>Pseudogulbenkiania</taxon>
    </lineage>
</organism>
<dbReference type="GO" id="GO:0016491">
    <property type="term" value="F:oxidoreductase activity"/>
    <property type="evidence" value="ECO:0007669"/>
    <property type="project" value="UniProtKB-KW"/>
</dbReference>
<sequence>MDTLQTKENQVEFDFSGRVVLVTGGAQGIGRGISTTFAAHGATVAIADLQQSRADDTASELCQAGGAVYSYKADLAQREEIVALIARIVRDCGRLDVVVHNAAYFPLTPLDDITPALLERTLAVNLSALFWITQAAKPLLLPQGKGRILVTSSVTGPRVAYPGLTHYAASKAGVNGFIRSAALELARSGITVNGVEPGMIRTPAMANLGDEALNTAIARGIPLGRLGEPADIAAAMLFLASDAASYITGQTIVVDGGATLPESTAVL</sequence>
<keyword evidence="5" id="KW-1185">Reference proteome</keyword>
<dbReference type="NCBIfam" id="NF009468">
    <property type="entry name" value="PRK12826.1-4"/>
    <property type="match status" value="1"/>
</dbReference>
<dbReference type="EMBL" id="ACIS01000005">
    <property type="protein sequence ID" value="EEG08602.1"/>
    <property type="molecule type" value="Genomic_DNA"/>
</dbReference>
<dbReference type="PRINTS" id="PR00080">
    <property type="entry name" value="SDRFAMILY"/>
</dbReference>
<gene>
    <name evidence="4" type="ORF">FuraDRAFT_2110</name>
</gene>
<dbReference type="PRINTS" id="PR00081">
    <property type="entry name" value="GDHRDH"/>
</dbReference>
<dbReference type="Proteomes" id="UP000003165">
    <property type="component" value="Unassembled WGS sequence"/>
</dbReference>
<proteinExistence type="inferred from homology"/>